<organism evidence="2 3">
    <name type="scientific">Oryzias melastigma</name>
    <name type="common">Marine medaka</name>
    <dbReference type="NCBI Taxonomy" id="30732"/>
    <lineage>
        <taxon>Eukaryota</taxon>
        <taxon>Metazoa</taxon>
        <taxon>Chordata</taxon>
        <taxon>Craniata</taxon>
        <taxon>Vertebrata</taxon>
        <taxon>Euteleostomi</taxon>
        <taxon>Actinopterygii</taxon>
        <taxon>Neopterygii</taxon>
        <taxon>Teleostei</taxon>
        <taxon>Neoteleostei</taxon>
        <taxon>Acanthomorphata</taxon>
        <taxon>Ovalentaria</taxon>
        <taxon>Atherinomorphae</taxon>
        <taxon>Beloniformes</taxon>
        <taxon>Adrianichthyidae</taxon>
        <taxon>Oryziinae</taxon>
        <taxon>Oryzias</taxon>
    </lineage>
</organism>
<sequence>MAAPALFDEERSSRGSHQFRGEVEGTRRDPETATNKRRRGVGDPEENEEDCPCPCVIPPQTGALCVV</sequence>
<dbReference type="EMBL" id="WKFB01000230">
    <property type="protein sequence ID" value="KAF6730820.1"/>
    <property type="molecule type" value="Genomic_DNA"/>
</dbReference>
<protein>
    <submittedName>
        <fullName evidence="2">Uncharacterized protein</fullName>
    </submittedName>
</protein>
<name>A0A834FA38_ORYME</name>
<evidence type="ECO:0000256" key="1">
    <source>
        <dbReference type="SAM" id="MobiDB-lite"/>
    </source>
</evidence>
<reference evidence="2" key="1">
    <citation type="journal article" name="BMC Genomics">
        <title>Long-read sequencing and de novo genome assembly of marine medaka (Oryzias melastigma).</title>
        <authorList>
            <person name="Liang P."/>
            <person name="Saqib H.S.A."/>
            <person name="Ni X."/>
            <person name="Shen Y."/>
        </authorList>
    </citation>
    <scope>NUCLEOTIDE SEQUENCE</scope>
    <source>
        <strain evidence="2">Bigg-433</strain>
    </source>
</reference>
<dbReference type="AlphaFoldDB" id="A0A834FA38"/>
<accession>A0A834FA38</accession>
<dbReference type="Proteomes" id="UP000646548">
    <property type="component" value="Unassembled WGS sequence"/>
</dbReference>
<feature type="region of interest" description="Disordered" evidence="1">
    <location>
        <begin position="1"/>
        <end position="52"/>
    </location>
</feature>
<proteinExistence type="predicted"/>
<comment type="caution">
    <text evidence="2">The sequence shown here is derived from an EMBL/GenBank/DDBJ whole genome shotgun (WGS) entry which is preliminary data.</text>
</comment>
<evidence type="ECO:0000313" key="3">
    <source>
        <dbReference type="Proteomes" id="UP000646548"/>
    </source>
</evidence>
<gene>
    <name evidence="2" type="ORF">FQA47_008423</name>
</gene>
<evidence type="ECO:0000313" key="2">
    <source>
        <dbReference type="EMBL" id="KAF6730820.1"/>
    </source>
</evidence>
<feature type="compositionally biased region" description="Basic and acidic residues" evidence="1">
    <location>
        <begin position="8"/>
        <end position="31"/>
    </location>
</feature>